<protein>
    <submittedName>
        <fullName evidence="1">Uncharacterized protein</fullName>
    </submittedName>
</protein>
<gene>
    <name evidence="1" type="ORF">BUALT_Bualt03G0130800</name>
</gene>
<dbReference type="AlphaFoldDB" id="A0AAV6XVM4"/>
<accession>A0AAV6XVM4</accession>
<organism evidence="1 2">
    <name type="scientific">Buddleja alternifolia</name>
    <dbReference type="NCBI Taxonomy" id="168488"/>
    <lineage>
        <taxon>Eukaryota</taxon>
        <taxon>Viridiplantae</taxon>
        <taxon>Streptophyta</taxon>
        <taxon>Embryophyta</taxon>
        <taxon>Tracheophyta</taxon>
        <taxon>Spermatophyta</taxon>
        <taxon>Magnoliopsida</taxon>
        <taxon>eudicotyledons</taxon>
        <taxon>Gunneridae</taxon>
        <taxon>Pentapetalae</taxon>
        <taxon>asterids</taxon>
        <taxon>lamiids</taxon>
        <taxon>Lamiales</taxon>
        <taxon>Scrophulariaceae</taxon>
        <taxon>Buddlejeae</taxon>
        <taxon>Buddleja</taxon>
    </lineage>
</organism>
<evidence type="ECO:0000313" key="1">
    <source>
        <dbReference type="EMBL" id="KAG8386263.1"/>
    </source>
</evidence>
<name>A0AAV6XVM4_9LAMI</name>
<reference evidence="1" key="1">
    <citation type="submission" date="2019-10" db="EMBL/GenBank/DDBJ databases">
        <authorList>
            <person name="Zhang R."/>
            <person name="Pan Y."/>
            <person name="Wang J."/>
            <person name="Ma R."/>
            <person name="Yu S."/>
        </authorList>
    </citation>
    <scope>NUCLEOTIDE SEQUENCE</scope>
    <source>
        <strain evidence="1">LA-IB0</strain>
        <tissue evidence="1">Leaf</tissue>
    </source>
</reference>
<evidence type="ECO:0000313" key="2">
    <source>
        <dbReference type="Proteomes" id="UP000826271"/>
    </source>
</evidence>
<dbReference type="EMBL" id="WHWC01000003">
    <property type="protein sequence ID" value="KAG8386263.1"/>
    <property type="molecule type" value="Genomic_DNA"/>
</dbReference>
<sequence length="135" mass="15169">MLRRSIDDGSLSDWFRSQASQAFSSKESQESYLQDVLPPIPDVMNLFQNGFPSIMPRQEQKMSKDLLSARMRQLAITTDDNTGTSLKISGEQYEMESTYNGSSTRFGSTCSVLKSFNCASSYTDSGIEEQHEKLI</sequence>
<comment type="caution">
    <text evidence="1">The sequence shown here is derived from an EMBL/GenBank/DDBJ whole genome shotgun (WGS) entry which is preliminary data.</text>
</comment>
<proteinExistence type="predicted"/>
<dbReference type="Proteomes" id="UP000826271">
    <property type="component" value="Unassembled WGS sequence"/>
</dbReference>
<keyword evidence="2" id="KW-1185">Reference proteome</keyword>